<reference evidence="2 3" key="1">
    <citation type="journal article" date="2017" name="Gigascience">
        <title>Genome sequence of the small brown planthopper, Laodelphax striatellus.</title>
        <authorList>
            <person name="Zhu J."/>
            <person name="Jiang F."/>
            <person name="Wang X."/>
            <person name="Yang P."/>
            <person name="Bao Y."/>
            <person name="Zhao W."/>
            <person name="Wang W."/>
            <person name="Lu H."/>
            <person name="Wang Q."/>
            <person name="Cui N."/>
            <person name="Li J."/>
            <person name="Chen X."/>
            <person name="Luo L."/>
            <person name="Yu J."/>
            <person name="Kang L."/>
            <person name="Cui F."/>
        </authorList>
    </citation>
    <scope>NUCLEOTIDE SEQUENCE [LARGE SCALE GENOMIC DNA]</scope>
    <source>
        <strain evidence="2">Lst14</strain>
    </source>
</reference>
<gene>
    <name evidence="2" type="ORF">LSTR_LSTR008732</name>
</gene>
<dbReference type="Proteomes" id="UP000291343">
    <property type="component" value="Unassembled WGS sequence"/>
</dbReference>
<dbReference type="AlphaFoldDB" id="A0A482XR52"/>
<protein>
    <submittedName>
        <fullName evidence="2">Uncharacterized protein</fullName>
    </submittedName>
</protein>
<evidence type="ECO:0000256" key="1">
    <source>
        <dbReference type="SAM" id="SignalP"/>
    </source>
</evidence>
<accession>A0A482XR52</accession>
<proteinExistence type="predicted"/>
<feature type="signal peptide" evidence="1">
    <location>
        <begin position="1"/>
        <end position="27"/>
    </location>
</feature>
<feature type="chain" id="PRO_5019728795" evidence="1">
    <location>
        <begin position="28"/>
        <end position="161"/>
    </location>
</feature>
<dbReference type="InParanoid" id="A0A482XR52"/>
<comment type="caution">
    <text evidence="2">The sequence shown here is derived from an EMBL/GenBank/DDBJ whole genome shotgun (WGS) entry which is preliminary data.</text>
</comment>
<organism evidence="2 3">
    <name type="scientific">Laodelphax striatellus</name>
    <name type="common">Small brown planthopper</name>
    <name type="synonym">Delphax striatella</name>
    <dbReference type="NCBI Taxonomy" id="195883"/>
    <lineage>
        <taxon>Eukaryota</taxon>
        <taxon>Metazoa</taxon>
        <taxon>Ecdysozoa</taxon>
        <taxon>Arthropoda</taxon>
        <taxon>Hexapoda</taxon>
        <taxon>Insecta</taxon>
        <taxon>Pterygota</taxon>
        <taxon>Neoptera</taxon>
        <taxon>Paraneoptera</taxon>
        <taxon>Hemiptera</taxon>
        <taxon>Auchenorrhyncha</taxon>
        <taxon>Fulgoroidea</taxon>
        <taxon>Delphacidae</taxon>
        <taxon>Criomorphinae</taxon>
        <taxon>Laodelphax</taxon>
    </lineage>
</organism>
<dbReference type="EMBL" id="QKKF02002906">
    <property type="protein sequence ID" value="RZF47928.1"/>
    <property type="molecule type" value="Genomic_DNA"/>
</dbReference>
<name>A0A482XR52_LAOST</name>
<evidence type="ECO:0000313" key="2">
    <source>
        <dbReference type="EMBL" id="RZF47928.1"/>
    </source>
</evidence>
<keyword evidence="3" id="KW-1185">Reference proteome</keyword>
<evidence type="ECO:0000313" key="3">
    <source>
        <dbReference type="Proteomes" id="UP000291343"/>
    </source>
</evidence>
<keyword evidence="1" id="KW-0732">Signal</keyword>
<sequence length="161" mass="18179">MKPVFLILSTILLFFFFFFSSIAPSEASPTTYDEAQMSAEMLKQNIGEAEFVRHKRFGRWGRLSGGRFLCVWCRSSTILRRRPQPDCIPGSGDREKQKVQQTTGKAQLDWRSQSSTSLASATSLVLQKLGKLDRIAESLQSSCPKKQAMKGKRVVYGIWHG</sequence>